<dbReference type="PROSITE" id="PS50893">
    <property type="entry name" value="ABC_TRANSPORTER_2"/>
    <property type="match status" value="1"/>
</dbReference>
<dbReference type="CDD" id="cd03256">
    <property type="entry name" value="ABC_PhnC_transporter"/>
    <property type="match status" value="1"/>
</dbReference>
<name>A0A7V8JTQ4_9BURK</name>
<organism evidence="8 9">
    <name type="scientific">Herbaspirillum frisingense</name>
    <dbReference type="NCBI Taxonomy" id="92645"/>
    <lineage>
        <taxon>Bacteria</taxon>
        <taxon>Pseudomonadati</taxon>
        <taxon>Pseudomonadota</taxon>
        <taxon>Betaproteobacteria</taxon>
        <taxon>Burkholderiales</taxon>
        <taxon>Oxalobacteraceae</taxon>
        <taxon>Herbaspirillum</taxon>
    </lineage>
</organism>
<dbReference type="SUPFAM" id="SSF52540">
    <property type="entry name" value="P-loop containing nucleoside triphosphate hydrolases"/>
    <property type="match status" value="1"/>
</dbReference>
<dbReference type="GO" id="GO:0015416">
    <property type="term" value="F:ABC-type phosphonate transporter activity"/>
    <property type="evidence" value="ECO:0007669"/>
    <property type="project" value="InterPro"/>
</dbReference>
<dbReference type="Proteomes" id="UP000462435">
    <property type="component" value="Unassembled WGS sequence"/>
</dbReference>
<dbReference type="InterPro" id="IPR012693">
    <property type="entry name" value="ABC_transpr_PhnC"/>
</dbReference>
<keyword evidence="2" id="KW-1003">Cell membrane</keyword>
<keyword evidence="3" id="KW-0547">Nucleotide-binding</keyword>
<dbReference type="InterPro" id="IPR003439">
    <property type="entry name" value="ABC_transporter-like_ATP-bd"/>
</dbReference>
<proteinExistence type="predicted"/>
<evidence type="ECO:0000256" key="1">
    <source>
        <dbReference type="ARBA" id="ARBA00022448"/>
    </source>
</evidence>
<gene>
    <name evidence="8" type="primary">artM_1</name>
    <name evidence="8" type="ORF">GAK35_02767</name>
</gene>
<dbReference type="GO" id="GO:0005524">
    <property type="term" value="F:ATP binding"/>
    <property type="evidence" value="ECO:0007669"/>
    <property type="project" value="UniProtKB-KW"/>
</dbReference>
<sequence length="266" mass="28256">MISVSELSVTYASGYQALKPVSLQFRRGELTVLLGASGAGKSTLLRCLNGLVAPSAGQVGSAHHPDIVASAETLRDHRRRTGMIFQHHQLIPRRSALQNVLTGRLSFHSPWRTLFPLLAHDLHLALACLNRVGLLAHANARVDRLSGGQQQRVGIARALVSQPEVLIADEPVASLDPAAADSVMDLIKQVCGQDGLTTVVSLHQLALARRIADRIIGIRGGEVVFDGAPRELCEAAVTSIYAGIGEPVSRKPAPSSQPLAEALAHA</sequence>
<keyword evidence="1" id="KW-0813">Transport</keyword>
<reference evidence="9" key="1">
    <citation type="journal article" date="2020" name="MBio">
        <title>Horizontal gene transfer to a defensive symbiont with a reduced genome amongst a multipartite beetle microbiome.</title>
        <authorList>
            <person name="Waterworth S.C."/>
            <person name="Florez L.V."/>
            <person name="Rees E.R."/>
            <person name="Hertweck C."/>
            <person name="Kaltenpoth M."/>
            <person name="Kwan J.C."/>
        </authorList>
    </citation>
    <scope>NUCLEOTIDE SEQUENCE [LARGE SCALE GENOMIC DNA]</scope>
</reference>
<dbReference type="PANTHER" id="PTHR43166">
    <property type="entry name" value="AMINO ACID IMPORT ATP-BINDING PROTEIN"/>
    <property type="match status" value="1"/>
</dbReference>
<dbReference type="Pfam" id="PF00005">
    <property type="entry name" value="ABC_tran"/>
    <property type="match status" value="1"/>
</dbReference>
<dbReference type="EMBL" id="WNDX01000086">
    <property type="protein sequence ID" value="KAF1042340.1"/>
    <property type="molecule type" value="Genomic_DNA"/>
</dbReference>
<protein>
    <submittedName>
        <fullName evidence="8">Arginine transport ATP-binding protein ArtM</fullName>
    </submittedName>
</protein>
<evidence type="ECO:0000256" key="3">
    <source>
        <dbReference type="ARBA" id="ARBA00022741"/>
    </source>
</evidence>
<dbReference type="PROSITE" id="PS00211">
    <property type="entry name" value="ABC_TRANSPORTER_1"/>
    <property type="match status" value="1"/>
</dbReference>
<dbReference type="InterPro" id="IPR050086">
    <property type="entry name" value="MetN_ABC_transporter-like"/>
</dbReference>
<dbReference type="AlphaFoldDB" id="A0A7V8JTQ4"/>
<evidence type="ECO:0000256" key="5">
    <source>
        <dbReference type="ARBA" id="ARBA00022967"/>
    </source>
</evidence>
<dbReference type="PANTHER" id="PTHR43166:SF6">
    <property type="entry name" value="PHOSPHONATES IMPORT ATP-BINDING PROTEIN PHNC"/>
    <property type="match status" value="1"/>
</dbReference>
<evidence type="ECO:0000256" key="2">
    <source>
        <dbReference type="ARBA" id="ARBA00022475"/>
    </source>
</evidence>
<keyword evidence="6" id="KW-0472">Membrane</keyword>
<keyword evidence="4 8" id="KW-0067">ATP-binding</keyword>
<comment type="caution">
    <text evidence="8">The sequence shown here is derived from an EMBL/GenBank/DDBJ whole genome shotgun (WGS) entry which is preliminary data.</text>
</comment>
<dbReference type="InterPro" id="IPR003593">
    <property type="entry name" value="AAA+_ATPase"/>
</dbReference>
<dbReference type="SMART" id="SM00382">
    <property type="entry name" value="AAA"/>
    <property type="match status" value="1"/>
</dbReference>
<dbReference type="GO" id="GO:0016887">
    <property type="term" value="F:ATP hydrolysis activity"/>
    <property type="evidence" value="ECO:0007669"/>
    <property type="project" value="InterPro"/>
</dbReference>
<accession>A0A7V8JTQ4</accession>
<evidence type="ECO:0000259" key="7">
    <source>
        <dbReference type="PROSITE" id="PS50893"/>
    </source>
</evidence>
<evidence type="ECO:0000256" key="4">
    <source>
        <dbReference type="ARBA" id="ARBA00022840"/>
    </source>
</evidence>
<dbReference type="GO" id="GO:0016020">
    <property type="term" value="C:membrane"/>
    <property type="evidence" value="ECO:0007669"/>
    <property type="project" value="InterPro"/>
</dbReference>
<dbReference type="Gene3D" id="3.40.50.300">
    <property type="entry name" value="P-loop containing nucleotide triphosphate hydrolases"/>
    <property type="match status" value="1"/>
</dbReference>
<feature type="domain" description="ABC transporter" evidence="7">
    <location>
        <begin position="2"/>
        <end position="245"/>
    </location>
</feature>
<dbReference type="InterPro" id="IPR027417">
    <property type="entry name" value="P-loop_NTPase"/>
</dbReference>
<keyword evidence="5" id="KW-1278">Translocase</keyword>
<evidence type="ECO:0000313" key="9">
    <source>
        <dbReference type="Proteomes" id="UP000462435"/>
    </source>
</evidence>
<dbReference type="InterPro" id="IPR017871">
    <property type="entry name" value="ABC_transporter-like_CS"/>
</dbReference>
<dbReference type="NCBIfam" id="TIGR02315">
    <property type="entry name" value="ABC_phnC"/>
    <property type="match status" value="1"/>
</dbReference>
<evidence type="ECO:0000256" key="6">
    <source>
        <dbReference type="ARBA" id="ARBA00023136"/>
    </source>
</evidence>
<evidence type="ECO:0000313" key="8">
    <source>
        <dbReference type="EMBL" id="KAF1042340.1"/>
    </source>
</evidence>